<evidence type="ECO:0000313" key="3">
    <source>
        <dbReference type="Proteomes" id="UP001500622"/>
    </source>
</evidence>
<feature type="region of interest" description="Disordered" evidence="1">
    <location>
        <begin position="26"/>
        <end position="49"/>
    </location>
</feature>
<protein>
    <submittedName>
        <fullName evidence="2">Uncharacterized protein</fullName>
    </submittedName>
</protein>
<proteinExistence type="predicted"/>
<name>A0ABP8LD15_9MICO</name>
<dbReference type="Proteomes" id="UP001500622">
    <property type="component" value="Unassembled WGS sequence"/>
</dbReference>
<organism evidence="2 3">
    <name type="scientific">Georgenia halophila</name>
    <dbReference type="NCBI Taxonomy" id="620889"/>
    <lineage>
        <taxon>Bacteria</taxon>
        <taxon>Bacillati</taxon>
        <taxon>Actinomycetota</taxon>
        <taxon>Actinomycetes</taxon>
        <taxon>Micrococcales</taxon>
        <taxon>Bogoriellaceae</taxon>
        <taxon>Georgenia</taxon>
    </lineage>
</organism>
<evidence type="ECO:0000256" key="1">
    <source>
        <dbReference type="SAM" id="MobiDB-lite"/>
    </source>
</evidence>
<gene>
    <name evidence="2" type="ORF">GCM10023169_25680</name>
</gene>
<reference evidence="3" key="1">
    <citation type="journal article" date="2019" name="Int. J. Syst. Evol. Microbiol.">
        <title>The Global Catalogue of Microorganisms (GCM) 10K type strain sequencing project: providing services to taxonomists for standard genome sequencing and annotation.</title>
        <authorList>
            <consortium name="The Broad Institute Genomics Platform"/>
            <consortium name="The Broad Institute Genome Sequencing Center for Infectious Disease"/>
            <person name="Wu L."/>
            <person name="Ma J."/>
        </authorList>
    </citation>
    <scope>NUCLEOTIDE SEQUENCE [LARGE SCALE GENOMIC DNA]</scope>
    <source>
        <strain evidence="3">JCM 17810</strain>
    </source>
</reference>
<accession>A0ABP8LD15</accession>
<sequence>MMDQWLELHELRSRDLIREAELAHRRRTTPRWRTTPYAPVRRRDASDSI</sequence>
<comment type="caution">
    <text evidence="2">The sequence shown here is derived from an EMBL/GenBank/DDBJ whole genome shotgun (WGS) entry which is preliminary data.</text>
</comment>
<evidence type="ECO:0000313" key="2">
    <source>
        <dbReference type="EMBL" id="GAA4426651.1"/>
    </source>
</evidence>
<dbReference type="EMBL" id="BAABGN010000011">
    <property type="protein sequence ID" value="GAA4426651.1"/>
    <property type="molecule type" value="Genomic_DNA"/>
</dbReference>
<keyword evidence="3" id="KW-1185">Reference proteome</keyword>